<proteinExistence type="predicted"/>
<accession>A0A1W7D169</accession>
<dbReference type="Pfam" id="PF13385">
    <property type="entry name" value="Laminin_G_3"/>
    <property type="match status" value="3"/>
</dbReference>
<evidence type="ECO:0000256" key="2">
    <source>
        <dbReference type="ARBA" id="ARBA00023157"/>
    </source>
</evidence>
<name>A0A1W7D169_9ACTN</name>
<evidence type="ECO:0000313" key="5">
    <source>
        <dbReference type="EMBL" id="ARQ70745.1"/>
    </source>
</evidence>
<dbReference type="KEGG" id="smao:CAG99_19570"/>
<dbReference type="AlphaFoldDB" id="A0A1W7D169"/>
<protein>
    <recommendedName>
        <fullName evidence="4">LamG-like jellyroll fold domain-containing protein</fullName>
    </recommendedName>
</protein>
<organism evidence="5 6">
    <name type="scientific">Streptomyces marincola</name>
    <dbReference type="NCBI Taxonomy" id="2878388"/>
    <lineage>
        <taxon>Bacteria</taxon>
        <taxon>Bacillati</taxon>
        <taxon>Actinomycetota</taxon>
        <taxon>Actinomycetes</taxon>
        <taxon>Kitasatosporales</taxon>
        <taxon>Streptomycetaceae</taxon>
        <taxon>Streptomyces</taxon>
    </lineage>
</organism>
<evidence type="ECO:0000256" key="1">
    <source>
        <dbReference type="ARBA" id="ARBA00022729"/>
    </source>
</evidence>
<dbReference type="PANTHER" id="PTHR46943:SF1">
    <property type="entry name" value="PENTRAXIN-RELATED PROTEIN PTX3"/>
    <property type="match status" value="1"/>
</dbReference>
<keyword evidence="6" id="KW-1185">Reference proteome</keyword>
<sequence length="861" mass="90267">MWTCVRGTFTIFGNLCVPCGECDAWGGRVKVGAGRGVVPAVVAALALGLLSGGQPAFASPTSDERGGARESRNGAQAGPEEVAASSERVRPQAPSVSSWQYPESDPDDPNDAWHDGVGKYGDFTFDSPDADVVAYRYGINSDPTSSNSVSTSGGAPRTVQILPQKRGVNFVTVRAIDAAGNASPIRTYNFRVRAGEPEHLAFDLDEEAGAAEVTGKGALWQARLTGDAAPGGEGYRGGGLHLAGENGYAATEIPVLDTSKSFTVSLWARLPDEGVAASATAVSQNGVDASAYRLYAHPERGWTFAQTPGDTPASEREASQGQPATAGAWTHVAGVFNDADQELVLYVDGERVDDVPWTGAHSRARGATALGAALGGPGGGSDFFSGDLDEVRFHDDWLNDEQVAQLHAGTEPVVGLRPATAVWNFEEAADASSVAGEGQPAEARLHGGAETGTTGVRDGALSFDGETGHALTGRPVVDTSQSYAVSLWAWLPADQENRHMTAVMQGGASGPGFSLHHRPNGGGWSFMGGAAPGSDSADVVVAHSPCEAGAQDCPALGRGTWAHVVGMHDMDAERLELYVNGRFAGSQPYTDRWEATGPVVFGASEHPDGVRDHLDGAIDDVRFYDRVISADEIRGLYERHPVSTGRWQFEQAEGSPPDSTPDSSGAGTPLTLNGGAAIGPGWVDQGALVLDGVDDHAETTTVPVDTSAGFSVAGWAQAATVPEEAVTVFSAAGQHGSAFAVRFVPEPEDPGWGKWQITMADADSASANVVMVTSPMYYDVLEWNHLALVHDGFRRELTLYVNGQRADGSGNVLSFRADHSLQVGRSRSEGQWGEYWPGAIDELRTFHGALSPDHVAELAAQ</sequence>
<dbReference type="GO" id="GO:0006955">
    <property type="term" value="P:immune response"/>
    <property type="evidence" value="ECO:0007669"/>
    <property type="project" value="InterPro"/>
</dbReference>
<keyword evidence="2" id="KW-1015">Disulfide bond</keyword>
<feature type="domain" description="LamG-like jellyroll fold" evidence="4">
    <location>
        <begin position="481"/>
        <end position="631"/>
    </location>
</feature>
<dbReference type="PANTHER" id="PTHR46943">
    <property type="entry name" value="PENTRAXIN-RELATED PROTEIN PTX3"/>
    <property type="match status" value="1"/>
</dbReference>
<dbReference type="Proteomes" id="UP000194218">
    <property type="component" value="Chromosome"/>
</dbReference>
<gene>
    <name evidence="5" type="ORF">CAG99_19570</name>
</gene>
<dbReference type="InterPro" id="IPR013320">
    <property type="entry name" value="ConA-like_dom_sf"/>
</dbReference>
<reference evidence="5 6" key="1">
    <citation type="submission" date="2017-05" db="EMBL/GenBank/DDBJ databases">
        <title>Complete genome sequence of Streptomyces sp. SCSIO 03032 revealed the diverse biosynthetic pathways for its bioactive secondary metabolites.</title>
        <authorList>
            <person name="Ma L."/>
            <person name="Zhu Y."/>
            <person name="Zhang W."/>
            <person name="Zhang G."/>
            <person name="Tian X."/>
            <person name="Zhang S."/>
            <person name="Zhang C."/>
        </authorList>
    </citation>
    <scope>NUCLEOTIDE SEQUENCE [LARGE SCALE GENOMIC DNA]</scope>
    <source>
        <strain evidence="5 6">SCSIO 03032</strain>
    </source>
</reference>
<dbReference type="SUPFAM" id="SSF49899">
    <property type="entry name" value="Concanavalin A-like lectins/glucanases"/>
    <property type="match status" value="3"/>
</dbReference>
<feature type="compositionally biased region" description="Low complexity" evidence="3">
    <location>
        <begin position="655"/>
        <end position="664"/>
    </location>
</feature>
<dbReference type="InterPro" id="IPR042837">
    <property type="entry name" value="PTX3"/>
</dbReference>
<evidence type="ECO:0000259" key="4">
    <source>
        <dbReference type="SMART" id="SM00560"/>
    </source>
</evidence>
<feature type="domain" description="LamG-like jellyroll fold" evidence="4">
    <location>
        <begin position="260"/>
        <end position="401"/>
    </location>
</feature>
<dbReference type="SMART" id="SM00560">
    <property type="entry name" value="LamGL"/>
    <property type="match status" value="3"/>
</dbReference>
<feature type="region of interest" description="Disordered" evidence="3">
    <location>
        <begin position="647"/>
        <end position="673"/>
    </location>
</feature>
<evidence type="ECO:0000256" key="3">
    <source>
        <dbReference type="SAM" id="MobiDB-lite"/>
    </source>
</evidence>
<dbReference type="InterPro" id="IPR006558">
    <property type="entry name" value="LamG-like"/>
</dbReference>
<feature type="compositionally biased region" description="Basic and acidic residues" evidence="3">
    <location>
        <begin position="62"/>
        <end position="72"/>
    </location>
</feature>
<evidence type="ECO:0000313" key="6">
    <source>
        <dbReference type="Proteomes" id="UP000194218"/>
    </source>
</evidence>
<feature type="region of interest" description="Disordered" evidence="3">
    <location>
        <begin position="56"/>
        <end position="115"/>
    </location>
</feature>
<dbReference type="EMBL" id="CP021121">
    <property type="protein sequence ID" value="ARQ70745.1"/>
    <property type="molecule type" value="Genomic_DNA"/>
</dbReference>
<feature type="domain" description="LamG-like jellyroll fold" evidence="4">
    <location>
        <begin position="708"/>
        <end position="853"/>
    </location>
</feature>
<dbReference type="Gene3D" id="2.60.120.200">
    <property type="match status" value="3"/>
</dbReference>
<keyword evidence="1" id="KW-0732">Signal</keyword>